<comment type="caution">
    <text evidence="1">The sequence shown here is derived from an EMBL/GenBank/DDBJ whole genome shotgun (WGS) entry which is preliminary data.</text>
</comment>
<dbReference type="Proteomes" id="UP000299102">
    <property type="component" value="Unassembled WGS sequence"/>
</dbReference>
<proteinExistence type="predicted"/>
<protein>
    <submittedName>
        <fullName evidence="1">Uncharacterized protein</fullName>
    </submittedName>
</protein>
<name>A0A4C1SMZ5_EUMVA</name>
<gene>
    <name evidence="1" type="ORF">EVAR_101750_1</name>
</gene>
<dbReference type="EMBL" id="BGZK01000010">
    <property type="protein sequence ID" value="GBP03355.1"/>
    <property type="molecule type" value="Genomic_DNA"/>
</dbReference>
<dbReference type="AlphaFoldDB" id="A0A4C1SMZ5"/>
<organism evidence="1 2">
    <name type="scientific">Eumeta variegata</name>
    <name type="common">Bagworm moth</name>
    <name type="synonym">Eumeta japonica</name>
    <dbReference type="NCBI Taxonomy" id="151549"/>
    <lineage>
        <taxon>Eukaryota</taxon>
        <taxon>Metazoa</taxon>
        <taxon>Ecdysozoa</taxon>
        <taxon>Arthropoda</taxon>
        <taxon>Hexapoda</taxon>
        <taxon>Insecta</taxon>
        <taxon>Pterygota</taxon>
        <taxon>Neoptera</taxon>
        <taxon>Endopterygota</taxon>
        <taxon>Lepidoptera</taxon>
        <taxon>Glossata</taxon>
        <taxon>Ditrysia</taxon>
        <taxon>Tineoidea</taxon>
        <taxon>Psychidae</taxon>
        <taxon>Oiketicinae</taxon>
        <taxon>Eumeta</taxon>
    </lineage>
</organism>
<reference evidence="1 2" key="1">
    <citation type="journal article" date="2019" name="Commun. Biol.">
        <title>The bagworm genome reveals a unique fibroin gene that provides high tensile strength.</title>
        <authorList>
            <person name="Kono N."/>
            <person name="Nakamura H."/>
            <person name="Ohtoshi R."/>
            <person name="Tomita M."/>
            <person name="Numata K."/>
            <person name="Arakawa K."/>
        </authorList>
    </citation>
    <scope>NUCLEOTIDE SEQUENCE [LARGE SCALE GENOMIC DNA]</scope>
</reference>
<keyword evidence="2" id="KW-1185">Reference proteome</keyword>
<sequence length="121" mass="13785">MRIRLMKGRKGEWATETLITERDATAEAATSDPYSNPRILKRILNHNALRALDADLVNHSQRSGTFDPRAVMRVVRVTCLLSRPLVADLRARMQYIFVSDATGNFTNVTLYHNTERELAEL</sequence>
<evidence type="ECO:0000313" key="2">
    <source>
        <dbReference type="Proteomes" id="UP000299102"/>
    </source>
</evidence>
<evidence type="ECO:0000313" key="1">
    <source>
        <dbReference type="EMBL" id="GBP03355.1"/>
    </source>
</evidence>
<accession>A0A4C1SMZ5</accession>